<feature type="transmembrane region" description="Helical" evidence="1">
    <location>
        <begin position="99"/>
        <end position="121"/>
    </location>
</feature>
<organism evidence="2 3">
    <name type="scientific">Candidatus Mediterraneibacter stercoravium</name>
    <dbReference type="NCBI Taxonomy" id="2838685"/>
    <lineage>
        <taxon>Bacteria</taxon>
        <taxon>Bacillati</taxon>
        <taxon>Bacillota</taxon>
        <taxon>Clostridia</taxon>
        <taxon>Lachnospirales</taxon>
        <taxon>Lachnospiraceae</taxon>
        <taxon>Mediterraneibacter</taxon>
    </lineage>
</organism>
<feature type="transmembrane region" description="Helical" evidence="1">
    <location>
        <begin position="166"/>
        <end position="194"/>
    </location>
</feature>
<sequence length="245" mass="27327">MLLRCIKAENMKLKHSIIWSACILIPIIPAVMGTANYLNNVGLLTEEWYSLWTQFTLFYSWLFYAPLIALYCSYLWRLEHLNSNWNVLMTAPVPVRDVFLGKLAVIFRVTVFTQIWVFLLFAICGKLCGLPGMMPADTMLWMLRGTLAAAAIGTLQLLLSMVIRSFAVPIGIALAGCIFGFLFVNKGWGLYWPYSLMMVGMNANKSEDALGGELIPFLVSVAVFFTAFAAAAVTWLGKKDVKAQA</sequence>
<feature type="transmembrane region" description="Helical" evidence="1">
    <location>
        <begin position="16"/>
        <end position="38"/>
    </location>
</feature>
<reference evidence="2" key="1">
    <citation type="journal article" date="2021" name="PeerJ">
        <title>Extensive microbial diversity within the chicken gut microbiome revealed by metagenomics and culture.</title>
        <authorList>
            <person name="Gilroy R."/>
            <person name="Ravi A."/>
            <person name="Getino M."/>
            <person name="Pursley I."/>
            <person name="Horton D.L."/>
            <person name="Alikhan N.F."/>
            <person name="Baker D."/>
            <person name="Gharbi K."/>
            <person name="Hall N."/>
            <person name="Watson M."/>
            <person name="Adriaenssens E.M."/>
            <person name="Foster-Nyarko E."/>
            <person name="Jarju S."/>
            <person name="Secka A."/>
            <person name="Antonio M."/>
            <person name="Oren A."/>
            <person name="Chaudhuri R.R."/>
            <person name="La Ragione R."/>
            <person name="Hildebrand F."/>
            <person name="Pallen M.J."/>
        </authorList>
    </citation>
    <scope>NUCLEOTIDE SEQUENCE</scope>
    <source>
        <strain evidence="2">CHK196-3914</strain>
    </source>
</reference>
<name>A0A9D2G803_9FIRM</name>
<evidence type="ECO:0000313" key="3">
    <source>
        <dbReference type="Proteomes" id="UP000824116"/>
    </source>
</evidence>
<keyword evidence="1" id="KW-0812">Transmembrane</keyword>
<feature type="transmembrane region" description="Helical" evidence="1">
    <location>
        <begin position="58"/>
        <end position="78"/>
    </location>
</feature>
<gene>
    <name evidence="2" type="ORF">H9723_01625</name>
</gene>
<evidence type="ECO:0000313" key="2">
    <source>
        <dbReference type="EMBL" id="HIZ73932.1"/>
    </source>
</evidence>
<dbReference type="AlphaFoldDB" id="A0A9D2G803"/>
<feature type="transmembrane region" description="Helical" evidence="1">
    <location>
        <begin position="214"/>
        <end position="236"/>
    </location>
</feature>
<proteinExistence type="predicted"/>
<dbReference type="Pfam" id="PF12730">
    <property type="entry name" value="ABC2_membrane_4"/>
    <property type="match status" value="1"/>
</dbReference>
<keyword evidence="1" id="KW-1133">Transmembrane helix</keyword>
<protein>
    <submittedName>
        <fullName evidence="2">ABC transporter permease</fullName>
    </submittedName>
</protein>
<feature type="transmembrane region" description="Helical" evidence="1">
    <location>
        <begin position="141"/>
        <end position="159"/>
    </location>
</feature>
<dbReference type="CDD" id="cd21809">
    <property type="entry name" value="ABC-2_lan_permease-like"/>
    <property type="match status" value="1"/>
</dbReference>
<keyword evidence="1" id="KW-0472">Membrane</keyword>
<reference evidence="2" key="2">
    <citation type="submission" date="2021-04" db="EMBL/GenBank/DDBJ databases">
        <authorList>
            <person name="Gilroy R."/>
        </authorList>
    </citation>
    <scope>NUCLEOTIDE SEQUENCE</scope>
    <source>
        <strain evidence="2">CHK196-3914</strain>
    </source>
</reference>
<comment type="caution">
    <text evidence="2">The sequence shown here is derived from an EMBL/GenBank/DDBJ whole genome shotgun (WGS) entry which is preliminary data.</text>
</comment>
<evidence type="ECO:0000256" key="1">
    <source>
        <dbReference type="SAM" id="Phobius"/>
    </source>
</evidence>
<dbReference type="EMBL" id="DXAY01000037">
    <property type="protein sequence ID" value="HIZ73932.1"/>
    <property type="molecule type" value="Genomic_DNA"/>
</dbReference>
<accession>A0A9D2G803</accession>
<dbReference type="Proteomes" id="UP000824116">
    <property type="component" value="Unassembled WGS sequence"/>
</dbReference>